<reference evidence="2 3" key="1">
    <citation type="submission" date="2024-03" db="EMBL/GenBank/DDBJ databases">
        <title>Human intestinal bacterial collection.</title>
        <authorList>
            <person name="Pauvert C."/>
            <person name="Hitch T.C.A."/>
            <person name="Clavel T."/>
        </authorList>
    </citation>
    <scope>NUCLEOTIDE SEQUENCE [LARGE SCALE GENOMIC DNA]</scope>
    <source>
        <strain evidence="2 3">CLA-AA-H95</strain>
    </source>
</reference>
<name>A0ABV1AQK3_9FIRM</name>
<protein>
    <submittedName>
        <fullName evidence="2">Uncharacterized protein</fullName>
    </submittedName>
</protein>
<gene>
    <name evidence="2" type="ORF">WMO75_14230</name>
</gene>
<dbReference type="EMBL" id="JBBMEI010000054">
    <property type="protein sequence ID" value="MEQ2359457.1"/>
    <property type="molecule type" value="Genomic_DNA"/>
</dbReference>
<dbReference type="Proteomes" id="UP001446032">
    <property type="component" value="Unassembled WGS sequence"/>
</dbReference>
<comment type="caution">
    <text evidence="2">The sequence shown here is derived from an EMBL/GenBank/DDBJ whole genome shotgun (WGS) entry which is preliminary data.</text>
</comment>
<keyword evidence="3" id="KW-1185">Reference proteome</keyword>
<dbReference type="RefSeq" id="WP_022214250.1">
    <property type="nucleotide sequence ID" value="NZ_JBBMEI010000054.1"/>
</dbReference>
<proteinExistence type="predicted"/>
<evidence type="ECO:0000256" key="1">
    <source>
        <dbReference type="SAM" id="Phobius"/>
    </source>
</evidence>
<keyword evidence="1" id="KW-0472">Membrane</keyword>
<accession>A0ABV1AQK3</accession>
<evidence type="ECO:0000313" key="3">
    <source>
        <dbReference type="Proteomes" id="UP001446032"/>
    </source>
</evidence>
<keyword evidence="1" id="KW-0812">Transmembrane</keyword>
<organism evidence="2 3">
    <name type="scientific">Blautia intestinihominis</name>
    <dbReference type="NCBI Taxonomy" id="3133152"/>
    <lineage>
        <taxon>Bacteria</taxon>
        <taxon>Bacillati</taxon>
        <taxon>Bacillota</taxon>
        <taxon>Clostridia</taxon>
        <taxon>Lachnospirales</taxon>
        <taxon>Lachnospiraceae</taxon>
        <taxon>Blautia</taxon>
    </lineage>
</organism>
<feature type="transmembrane region" description="Helical" evidence="1">
    <location>
        <begin position="28"/>
        <end position="51"/>
    </location>
</feature>
<evidence type="ECO:0000313" key="2">
    <source>
        <dbReference type="EMBL" id="MEQ2359457.1"/>
    </source>
</evidence>
<keyword evidence="1" id="KW-1133">Transmembrane helix</keyword>
<sequence length="57" mass="6327">MRKILIALIVSGALLVLGGVILGYYYPIVGNIVGIIGWILIFCFFILKLVYGKKNKK</sequence>